<dbReference type="InterPro" id="IPR006680">
    <property type="entry name" value="Amidohydro-rel"/>
</dbReference>
<dbReference type="PANTHER" id="PTHR43794">
    <property type="entry name" value="AMINOHYDROLASE SSNA-RELATED"/>
    <property type="match status" value="1"/>
</dbReference>
<organism evidence="2 3">
    <name type="scientific">Streptomyces fildesensis</name>
    <dbReference type="NCBI Taxonomy" id="375757"/>
    <lineage>
        <taxon>Bacteria</taxon>
        <taxon>Bacillati</taxon>
        <taxon>Actinomycetota</taxon>
        <taxon>Actinomycetes</taxon>
        <taxon>Kitasatosporales</taxon>
        <taxon>Streptomycetaceae</taxon>
        <taxon>Streptomyces</taxon>
    </lineage>
</organism>
<reference evidence="2 3" key="1">
    <citation type="submission" date="2024-10" db="EMBL/GenBank/DDBJ databases">
        <title>The Natural Products Discovery Center: Release of the First 8490 Sequenced Strains for Exploring Actinobacteria Biosynthetic Diversity.</title>
        <authorList>
            <person name="Kalkreuter E."/>
            <person name="Kautsar S.A."/>
            <person name="Yang D."/>
            <person name="Bader C.D."/>
            <person name="Teijaro C.N."/>
            <person name="Fluegel L."/>
            <person name="Davis C.M."/>
            <person name="Simpson J.R."/>
            <person name="Lauterbach L."/>
            <person name="Steele A.D."/>
            <person name="Gui C."/>
            <person name="Meng S."/>
            <person name="Li G."/>
            <person name="Viehrig K."/>
            <person name="Ye F."/>
            <person name="Su P."/>
            <person name="Kiefer A.F."/>
            <person name="Nichols A."/>
            <person name="Cepeda A.J."/>
            <person name="Yan W."/>
            <person name="Fan B."/>
            <person name="Jiang Y."/>
            <person name="Adhikari A."/>
            <person name="Zheng C.-J."/>
            <person name="Schuster L."/>
            <person name="Cowan T.M."/>
            <person name="Smanski M.J."/>
            <person name="Chevrette M.G."/>
            <person name="De Carvalho L.P.S."/>
            <person name="Shen B."/>
        </authorList>
    </citation>
    <scope>NUCLEOTIDE SEQUENCE [LARGE SCALE GENOMIC DNA]</scope>
    <source>
        <strain evidence="2 3">NPDC053399</strain>
    </source>
</reference>
<evidence type="ECO:0000259" key="1">
    <source>
        <dbReference type="Pfam" id="PF01979"/>
    </source>
</evidence>
<dbReference type="InterPro" id="IPR050287">
    <property type="entry name" value="MTA/SAH_deaminase"/>
</dbReference>
<sequence length="467" mass="49229">MDALNNQSGDPDRRVLITGATVVTMDPALGVLARADVLIEGDVIRAVATDLISQGAAENAVVIDAKGFILSPGFVDTHRHAWEAQLRRLMPDVNDLGAYVMTTLAGLAPVYRPQDMYVGTRLAALTAIDNGITCMLDFSHNSRTPAHSDQAVQALIDTGIRGVHASMGPHFGDWDRQWPGDLTRLHDRYFTGDHPLLTLRLAALATDEIAGPDLAYGPQLARTAAELGIGVSIDAVLGATSSAAVLRWAEEGLLTPQVTLIHCTGLTPQAWQAMADTGSTVSLAPTSDAQIGLDSAIPAIDEALAVGIRPGLGIDVEVALASDMFTQMRALHTIQRMRAVNAAHGTPDQPHRISTHDVLDFATLQGAKTNGLGETTGSLTPGKQADLLIIDAEDLNTMPLNDAVGTVVLGSDPRNIAAVFIAGQVRKWNGQVLGVDLPALRRAVTESRDHVVSAAAAQAQAQAQAQN</sequence>
<comment type="caution">
    <text evidence="2">The sequence shown here is derived from an EMBL/GenBank/DDBJ whole genome shotgun (WGS) entry which is preliminary data.</text>
</comment>
<keyword evidence="3" id="KW-1185">Reference proteome</keyword>
<dbReference type="PANTHER" id="PTHR43794:SF5">
    <property type="entry name" value="CHLOROHYDROLASE FAMILY PROTEIN"/>
    <property type="match status" value="1"/>
</dbReference>
<evidence type="ECO:0000313" key="3">
    <source>
        <dbReference type="Proteomes" id="UP001614394"/>
    </source>
</evidence>
<feature type="domain" description="Amidohydrolase-related" evidence="1">
    <location>
        <begin position="245"/>
        <end position="425"/>
    </location>
</feature>
<dbReference type="Proteomes" id="UP001614394">
    <property type="component" value="Unassembled WGS sequence"/>
</dbReference>
<dbReference type="PROSITE" id="PS00141">
    <property type="entry name" value="ASP_PROTEASE"/>
    <property type="match status" value="1"/>
</dbReference>
<dbReference type="SUPFAM" id="SSF51338">
    <property type="entry name" value="Composite domain of metallo-dependent hydrolases"/>
    <property type="match status" value="1"/>
</dbReference>
<dbReference type="Pfam" id="PF01979">
    <property type="entry name" value="Amidohydro_1"/>
    <property type="match status" value="1"/>
</dbReference>
<dbReference type="RefSeq" id="WP_399652251.1">
    <property type="nucleotide sequence ID" value="NZ_JBITYG010000006.1"/>
</dbReference>
<accession>A0ABW8CA08</accession>
<dbReference type="InterPro" id="IPR011059">
    <property type="entry name" value="Metal-dep_hydrolase_composite"/>
</dbReference>
<dbReference type="Gene3D" id="2.30.40.10">
    <property type="entry name" value="Urease, subunit C, domain 1"/>
    <property type="match status" value="1"/>
</dbReference>
<evidence type="ECO:0000313" key="2">
    <source>
        <dbReference type="EMBL" id="MFI9103243.1"/>
    </source>
</evidence>
<protein>
    <submittedName>
        <fullName evidence="2">Amidohydrolase family protein</fullName>
    </submittedName>
</protein>
<dbReference type="InterPro" id="IPR032466">
    <property type="entry name" value="Metal_Hydrolase"/>
</dbReference>
<dbReference type="Gene3D" id="3.20.20.140">
    <property type="entry name" value="Metal-dependent hydrolases"/>
    <property type="match status" value="1"/>
</dbReference>
<dbReference type="SUPFAM" id="SSF51556">
    <property type="entry name" value="Metallo-dependent hydrolases"/>
    <property type="match status" value="1"/>
</dbReference>
<dbReference type="EMBL" id="JBITYG010000006">
    <property type="protein sequence ID" value="MFI9103243.1"/>
    <property type="molecule type" value="Genomic_DNA"/>
</dbReference>
<gene>
    <name evidence="2" type="ORF">ACIGXA_22240</name>
</gene>
<proteinExistence type="predicted"/>
<name>A0ABW8CA08_9ACTN</name>
<dbReference type="NCBIfam" id="NF006056">
    <property type="entry name" value="PRK08204.1"/>
    <property type="match status" value="1"/>
</dbReference>
<dbReference type="InterPro" id="IPR001969">
    <property type="entry name" value="Aspartic_peptidase_AS"/>
</dbReference>